<dbReference type="SUPFAM" id="SSF52540">
    <property type="entry name" value="P-loop containing nucleoside triphosphate hydrolases"/>
    <property type="match status" value="1"/>
</dbReference>
<dbReference type="Pfam" id="PF01926">
    <property type="entry name" value="MMR_HSR1"/>
    <property type="match status" value="1"/>
</dbReference>
<dbReference type="GO" id="GO:0005525">
    <property type="term" value="F:GTP binding"/>
    <property type="evidence" value="ECO:0007669"/>
    <property type="project" value="InterPro"/>
</dbReference>
<keyword evidence="3" id="KW-1185">Reference proteome</keyword>
<reference evidence="3" key="1">
    <citation type="journal article" date="2013" name="Genetics">
        <title>The draft genome and transcriptome of Panagrellus redivivus are shaped by the harsh demands of a free-living lifestyle.</title>
        <authorList>
            <person name="Srinivasan J."/>
            <person name="Dillman A.R."/>
            <person name="Macchietto M.G."/>
            <person name="Heikkinen L."/>
            <person name="Lakso M."/>
            <person name="Fracchia K.M."/>
            <person name="Antoshechkin I."/>
            <person name="Mortazavi A."/>
            <person name="Wong G."/>
            <person name="Sternberg P.W."/>
        </authorList>
    </citation>
    <scope>NUCLEOTIDE SEQUENCE [LARGE SCALE GENOMIC DNA]</scope>
    <source>
        <strain evidence="3">MT8872</strain>
    </source>
</reference>
<name>A0A7E4VWA4_PANRE</name>
<dbReference type="InterPro" id="IPR027417">
    <property type="entry name" value="P-loop_NTPase"/>
</dbReference>
<feature type="region of interest" description="Disordered" evidence="1">
    <location>
        <begin position="79"/>
        <end position="110"/>
    </location>
</feature>
<dbReference type="InterPro" id="IPR006073">
    <property type="entry name" value="GTP-bd"/>
</dbReference>
<feature type="domain" description="G" evidence="2">
    <location>
        <begin position="428"/>
        <end position="478"/>
    </location>
</feature>
<dbReference type="WBParaSite" id="Pan_g418.t1">
    <property type="protein sequence ID" value="Pan_g418.t1"/>
    <property type="gene ID" value="Pan_g418"/>
</dbReference>
<evidence type="ECO:0000259" key="2">
    <source>
        <dbReference type="Pfam" id="PF01926"/>
    </source>
</evidence>
<protein>
    <submittedName>
        <fullName evidence="4">G domain-containing protein</fullName>
    </submittedName>
</protein>
<dbReference type="Gene3D" id="3.40.50.300">
    <property type="entry name" value="P-loop containing nucleotide triphosphate hydrolases"/>
    <property type="match status" value="1"/>
</dbReference>
<feature type="region of interest" description="Disordered" evidence="1">
    <location>
        <begin position="199"/>
        <end position="221"/>
    </location>
</feature>
<feature type="compositionally biased region" description="Polar residues" evidence="1">
    <location>
        <begin position="199"/>
        <end position="211"/>
    </location>
</feature>
<dbReference type="PANTHER" id="PTHR46406">
    <property type="entry name" value="NITRIC OXIDE-ASSOCIATED PROTEIN 1"/>
    <property type="match status" value="1"/>
</dbReference>
<feature type="compositionally biased region" description="Polar residues" evidence="1">
    <location>
        <begin position="89"/>
        <end position="99"/>
    </location>
</feature>
<dbReference type="InterPro" id="IPR052807">
    <property type="entry name" value="Mito_transl_resp_regulator"/>
</dbReference>
<evidence type="ECO:0000313" key="4">
    <source>
        <dbReference type="WBParaSite" id="Pan_g418.t1"/>
    </source>
</evidence>
<sequence>MSTLLRTTFLTTFREVRGLTLKLQIRSTTSVSLKKKVQERLAARNREEQLAGSGVKVLEADSLLAERLIENEKSSYSSIHRARKMATSKPKTTSMASETSKMRKSTENPSSFPYQISADPSLFDNAQPESIQIQSESHPNNPKLVPDKGFFVKGDAYMDEYIAATAADVPEDEMNECPYHFVGDENAIETIDFQMPGQQAFGSKDSATISAEDSETAPNDDWKANYGSADATSEVTVSADCTGCGAHLHCSDSALPGFVPVEVLHRVADIEAKNARRKSQIPIEELCRRCYMLKNHDFLLNVNICEVDYERAMGHLKFIQEALVLLIVDMTDIQGSIYRQLPGIIGDSKPMIVIGNKVDLLPPDAHPGYLKRFRTALNDALNESGLSQRFNVMHTALVSAKTGYGIEDLITKIYLNWINPKGALRNDMYLIGCTNAGKSTLFNAFLQSDLCKVRALDLVERVTTSVWPGTTLNLLKFPLMNPSAHKLELRRRRLLSQSAWAMREQAAKYALYTAKKDPKYLMLSGVIENTFKDNVDIANPMSNRAMNATISSSVDLENPEVDLEVPKVRHGVKLTDVEFTAGHWCFDTPGTVNRNQLLDVYTLDELITLVPRTLIIPRIAIVKPGQTLLIGGTARIDILVPSADDSISEEQNRVFLTYFGSEKVPINVMNTSNVDEFIAKYRGTKILAVPTGDEIRLNKFPRLQSSDYTIKNGADPDEACADISLSTIGWVSVTTSIPSVSVRIATPEGRGIHLRAPILPFAAKYRGARLPGSQLYKTKPFKFDGPVKQSRGNSSPRRRRR</sequence>
<evidence type="ECO:0000256" key="1">
    <source>
        <dbReference type="SAM" id="MobiDB-lite"/>
    </source>
</evidence>
<evidence type="ECO:0000313" key="3">
    <source>
        <dbReference type="Proteomes" id="UP000492821"/>
    </source>
</evidence>
<dbReference type="PANTHER" id="PTHR46406:SF1">
    <property type="entry name" value="NITRIC OXIDE-ASSOCIATED PROTEIN 1"/>
    <property type="match status" value="1"/>
</dbReference>
<dbReference type="AlphaFoldDB" id="A0A7E4VWA4"/>
<dbReference type="CDD" id="cd01855">
    <property type="entry name" value="YqeH"/>
    <property type="match status" value="1"/>
</dbReference>
<reference evidence="4" key="2">
    <citation type="submission" date="2020-10" db="UniProtKB">
        <authorList>
            <consortium name="WormBaseParasite"/>
        </authorList>
    </citation>
    <scope>IDENTIFICATION</scope>
</reference>
<accession>A0A7E4VWA4</accession>
<proteinExistence type="predicted"/>
<dbReference type="Proteomes" id="UP000492821">
    <property type="component" value="Unassembled WGS sequence"/>
</dbReference>
<organism evidence="3 4">
    <name type="scientific">Panagrellus redivivus</name>
    <name type="common">Microworm</name>
    <dbReference type="NCBI Taxonomy" id="6233"/>
    <lineage>
        <taxon>Eukaryota</taxon>
        <taxon>Metazoa</taxon>
        <taxon>Ecdysozoa</taxon>
        <taxon>Nematoda</taxon>
        <taxon>Chromadorea</taxon>
        <taxon>Rhabditida</taxon>
        <taxon>Tylenchina</taxon>
        <taxon>Panagrolaimomorpha</taxon>
        <taxon>Panagrolaimoidea</taxon>
        <taxon>Panagrolaimidae</taxon>
        <taxon>Panagrellus</taxon>
    </lineage>
</organism>
<feature type="region of interest" description="Disordered" evidence="1">
    <location>
        <begin position="776"/>
        <end position="801"/>
    </location>
</feature>